<comment type="caution">
    <text evidence="1">The sequence shown here is derived from an EMBL/GenBank/DDBJ whole genome shotgun (WGS) entry which is preliminary data.</text>
</comment>
<protein>
    <recommendedName>
        <fullName evidence="3">Histidine kinase</fullName>
    </recommendedName>
</protein>
<dbReference type="Proteomes" id="UP000528460">
    <property type="component" value="Unassembled WGS sequence"/>
</dbReference>
<dbReference type="EMBL" id="JABFJW010000194">
    <property type="protein sequence ID" value="NOK11958.1"/>
    <property type="molecule type" value="Genomic_DNA"/>
</dbReference>
<dbReference type="AlphaFoldDB" id="A0A7Y4JW87"/>
<evidence type="ECO:0008006" key="3">
    <source>
        <dbReference type="Google" id="ProtNLM"/>
    </source>
</evidence>
<name>A0A7Y4JW87_9BACT</name>
<sequence length="199" mass="21383">MSGRGQRRPALRPGPRGALAWGLWALLWAVLSVPAWAQTPPGRLPFIPYAEDKGFGLWSVRALAQDASGFLWVGNEHGLYRYDGHRFQPVEAAKPVFNTVYHLGVDEAGGVWCATGSDLLRWHEGRWTEPGPLPSGGVRRMAADPAGRLWLTAAAEGLLRAGPDGRLTPEPGWPGGEAHGLWASSPEALYVGGLGVVHV</sequence>
<feature type="non-terminal residue" evidence="1">
    <location>
        <position position="199"/>
    </location>
</feature>
<accession>A0A7Y4JW87</accession>
<evidence type="ECO:0000313" key="1">
    <source>
        <dbReference type="EMBL" id="NOK11958.1"/>
    </source>
</evidence>
<dbReference type="Gene3D" id="2.130.10.10">
    <property type="entry name" value="YVTN repeat-like/Quinoprotein amine dehydrogenase"/>
    <property type="match status" value="1"/>
</dbReference>
<dbReference type="SUPFAM" id="SSF63829">
    <property type="entry name" value="Calcium-dependent phosphotriesterase"/>
    <property type="match status" value="1"/>
</dbReference>
<gene>
    <name evidence="1" type="ORF">HNS30_23240</name>
</gene>
<dbReference type="InterPro" id="IPR015943">
    <property type="entry name" value="WD40/YVTN_repeat-like_dom_sf"/>
</dbReference>
<evidence type="ECO:0000313" key="2">
    <source>
        <dbReference type="Proteomes" id="UP000528460"/>
    </source>
</evidence>
<proteinExistence type="predicted"/>
<organism evidence="1 2">
    <name type="scientific">Corallococcus exercitus</name>
    <dbReference type="NCBI Taxonomy" id="2316736"/>
    <lineage>
        <taxon>Bacteria</taxon>
        <taxon>Pseudomonadati</taxon>
        <taxon>Myxococcota</taxon>
        <taxon>Myxococcia</taxon>
        <taxon>Myxococcales</taxon>
        <taxon>Cystobacterineae</taxon>
        <taxon>Myxococcaceae</taxon>
        <taxon>Corallococcus</taxon>
    </lineage>
</organism>
<reference evidence="1 2" key="1">
    <citation type="submission" date="2020-05" db="EMBL/GenBank/DDBJ databases">
        <authorList>
            <person name="Whitworth D."/>
        </authorList>
    </citation>
    <scope>NUCLEOTIDE SEQUENCE [LARGE SCALE GENOMIC DNA]</scope>
    <source>
        <strain evidence="1 2">CA046A</strain>
    </source>
</reference>